<evidence type="ECO:0000256" key="1">
    <source>
        <dbReference type="ARBA" id="ARBA00004141"/>
    </source>
</evidence>
<dbReference type="GO" id="GO:0005886">
    <property type="term" value="C:plasma membrane"/>
    <property type="evidence" value="ECO:0007669"/>
    <property type="project" value="TreeGrafter"/>
</dbReference>
<feature type="transmembrane region" description="Helical" evidence="6">
    <location>
        <begin position="198"/>
        <end position="216"/>
    </location>
</feature>
<dbReference type="GO" id="GO:0008360">
    <property type="term" value="P:regulation of cell shape"/>
    <property type="evidence" value="ECO:0007669"/>
    <property type="project" value="UniProtKB-KW"/>
</dbReference>
<feature type="transmembrane region" description="Helical" evidence="6">
    <location>
        <begin position="279"/>
        <end position="296"/>
    </location>
</feature>
<keyword evidence="5 6" id="KW-0472">Membrane</keyword>
<evidence type="ECO:0000256" key="2">
    <source>
        <dbReference type="ARBA" id="ARBA00022692"/>
    </source>
</evidence>
<dbReference type="AlphaFoldDB" id="A0A2A5RNF3"/>
<comment type="subcellular location">
    <subcellularLocation>
        <location evidence="1">Membrane</location>
        <topology evidence="1">Multi-pass membrane protein</topology>
    </subcellularLocation>
</comment>
<keyword evidence="3" id="KW-0133">Cell shape</keyword>
<evidence type="ECO:0000256" key="3">
    <source>
        <dbReference type="ARBA" id="ARBA00022960"/>
    </source>
</evidence>
<feature type="transmembrane region" description="Helical" evidence="6">
    <location>
        <begin position="101"/>
        <end position="121"/>
    </location>
</feature>
<evidence type="ECO:0000313" key="8">
    <source>
        <dbReference type="Proteomes" id="UP000218181"/>
    </source>
</evidence>
<feature type="transmembrane region" description="Helical" evidence="6">
    <location>
        <begin position="36"/>
        <end position="57"/>
    </location>
</feature>
<evidence type="ECO:0000256" key="4">
    <source>
        <dbReference type="ARBA" id="ARBA00022989"/>
    </source>
</evidence>
<dbReference type="PANTHER" id="PTHR30474:SF1">
    <property type="entry name" value="PEPTIDOGLYCAN GLYCOSYLTRANSFERASE MRDB"/>
    <property type="match status" value="1"/>
</dbReference>
<organism evidence="7 8">
    <name type="scientific">Lactococcus fujiensis JCM 16395</name>
    <dbReference type="NCBI Taxonomy" id="1291764"/>
    <lineage>
        <taxon>Bacteria</taxon>
        <taxon>Bacillati</taxon>
        <taxon>Bacillota</taxon>
        <taxon>Bacilli</taxon>
        <taxon>Lactobacillales</taxon>
        <taxon>Streptococcaceae</taxon>
        <taxon>Lactococcus</taxon>
    </lineage>
</organism>
<evidence type="ECO:0000256" key="6">
    <source>
        <dbReference type="SAM" id="Phobius"/>
    </source>
</evidence>
<dbReference type="STRING" id="1291764.GCA_001311235_01283"/>
<comment type="caution">
    <text evidence="7">The sequence shown here is derived from an EMBL/GenBank/DDBJ whole genome shotgun (WGS) entry which is preliminary data.</text>
</comment>
<feature type="transmembrane region" description="Helical" evidence="6">
    <location>
        <begin position="316"/>
        <end position="334"/>
    </location>
</feature>
<sequence>MNFEIKTYQKDKFDLLELDLNKKNNNRFSFDNRIDYALLLPAFLLIIIGLYALSVAVTHDHPSRATQMVVQQGIWVLVGIFVGFIVMHLDSKLLWKFTPFFYGLGLFLNVLPIFFHDAATVQSTGAKNWFAIGGHNLFQPSEFMKIAFILFISRIVVNFQNNLEARGVKDDFRLIGRLLLATLPVAILSFFQKDFGTFLVFIVILAGVILVSGVTWKIIVPAVLIVSAVAGGIIALVANPAGQAFLEKMSFATYQVQRFEAWLHPFDNMQTFSLQQARSLISIGVGGLWGSGFGVANVQVPVRESDMIFTVIAEDFGFIGSTFLILLYFMLIYRMIRVTFKSNNQFYTYISTGIIMMILFHVFENIGAAVGVVPLTGIPLPFISQGGSALMSNMIGLALVLSMKYNQIPEGVIKQAAIDKGRSRLNAKKEKRSQRR</sequence>
<dbReference type="InterPro" id="IPR018365">
    <property type="entry name" value="Cell_cycle_FtsW-rel_CS"/>
</dbReference>
<evidence type="ECO:0000256" key="5">
    <source>
        <dbReference type="ARBA" id="ARBA00023136"/>
    </source>
</evidence>
<dbReference type="GO" id="GO:0051301">
    <property type="term" value="P:cell division"/>
    <property type="evidence" value="ECO:0007669"/>
    <property type="project" value="InterPro"/>
</dbReference>
<gene>
    <name evidence="7" type="ORF">RT41_GL000671</name>
</gene>
<keyword evidence="8" id="KW-1185">Reference proteome</keyword>
<dbReference type="Pfam" id="PF01098">
    <property type="entry name" value="FTSW_RODA_SPOVE"/>
    <property type="match status" value="1"/>
</dbReference>
<name>A0A2A5RNF3_9LACT</name>
<evidence type="ECO:0000313" key="7">
    <source>
        <dbReference type="EMBL" id="PCS00881.1"/>
    </source>
</evidence>
<proteinExistence type="predicted"/>
<reference evidence="7 8" key="1">
    <citation type="submission" date="2014-12" db="EMBL/GenBank/DDBJ databases">
        <title>Draft genome sequences of 10 type strains of Lactococcus.</title>
        <authorList>
            <person name="Sun Z."/>
            <person name="Zhong Z."/>
            <person name="Liu W."/>
            <person name="Zhang W."/>
            <person name="Zhang H."/>
        </authorList>
    </citation>
    <scope>NUCLEOTIDE SEQUENCE [LARGE SCALE GENOMIC DNA]</scope>
    <source>
        <strain evidence="7 8">JCM 16395</strain>
    </source>
</reference>
<dbReference type="EMBL" id="JXJU01000002">
    <property type="protein sequence ID" value="PCS00881.1"/>
    <property type="molecule type" value="Genomic_DNA"/>
</dbReference>
<keyword evidence="2 6" id="KW-0812">Transmembrane</keyword>
<feature type="transmembrane region" description="Helical" evidence="6">
    <location>
        <begin position="172"/>
        <end position="191"/>
    </location>
</feature>
<feature type="transmembrane region" description="Helical" evidence="6">
    <location>
        <begin position="222"/>
        <end position="241"/>
    </location>
</feature>
<feature type="transmembrane region" description="Helical" evidence="6">
    <location>
        <begin position="383"/>
        <end position="401"/>
    </location>
</feature>
<dbReference type="GO" id="GO:0032153">
    <property type="term" value="C:cell division site"/>
    <property type="evidence" value="ECO:0007669"/>
    <property type="project" value="TreeGrafter"/>
</dbReference>
<dbReference type="PANTHER" id="PTHR30474">
    <property type="entry name" value="CELL CYCLE PROTEIN"/>
    <property type="match status" value="1"/>
</dbReference>
<dbReference type="PROSITE" id="PS00428">
    <property type="entry name" value="FTSW_RODA_SPOVE"/>
    <property type="match status" value="1"/>
</dbReference>
<feature type="transmembrane region" description="Helical" evidence="6">
    <location>
        <begin position="69"/>
        <end position="89"/>
    </location>
</feature>
<keyword evidence="4 6" id="KW-1133">Transmembrane helix</keyword>
<dbReference type="GO" id="GO:0015648">
    <property type="term" value="F:lipid-linked peptidoglycan transporter activity"/>
    <property type="evidence" value="ECO:0007669"/>
    <property type="project" value="TreeGrafter"/>
</dbReference>
<dbReference type="InterPro" id="IPR001182">
    <property type="entry name" value="FtsW/RodA"/>
</dbReference>
<protein>
    <submittedName>
        <fullName evidence="7">Rod shape-determining protein RodA</fullName>
    </submittedName>
</protein>
<accession>A0A2A5RNF3</accession>
<dbReference type="Proteomes" id="UP000218181">
    <property type="component" value="Unassembled WGS sequence"/>
</dbReference>
<feature type="transmembrane region" description="Helical" evidence="6">
    <location>
        <begin position="346"/>
        <end position="363"/>
    </location>
</feature>